<dbReference type="AlphaFoldDB" id="A0A8S0W7E8"/>
<evidence type="ECO:0000256" key="3">
    <source>
        <dbReference type="SAM" id="MobiDB-lite"/>
    </source>
</evidence>
<name>A0A8S0W7E8_CYCAE</name>
<dbReference type="GO" id="GO:0005793">
    <property type="term" value="C:endoplasmic reticulum-Golgi intermediate compartment"/>
    <property type="evidence" value="ECO:0007669"/>
    <property type="project" value="TreeGrafter"/>
</dbReference>
<dbReference type="PROSITE" id="PS50222">
    <property type="entry name" value="EF_HAND_2"/>
    <property type="match status" value="1"/>
</dbReference>
<proteinExistence type="predicted"/>
<dbReference type="InterPro" id="IPR040250">
    <property type="entry name" value="Nucleobindin"/>
</dbReference>
<dbReference type="InterPro" id="IPR018247">
    <property type="entry name" value="EF_Hand_1_Ca_BS"/>
</dbReference>
<dbReference type="PROSITE" id="PS00018">
    <property type="entry name" value="EF_HAND_1"/>
    <property type="match status" value="1"/>
</dbReference>
<keyword evidence="1" id="KW-0732">Signal</keyword>
<organism evidence="5 6">
    <name type="scientific">Cyclocybe aegerita</name>
    <name type="common">Black poplar mushroom</name>
    <name type="synonym">Agrocybe aegerita</name>
    <dbReference type="NCBI Taxonomy" id="1973307"/>
    <lineage>
        <taxon>Eukaryota</taxon>
        <taxon>Fungi</taxon>
        <taxon>Dikarya</taxon>
        <taxon>Basidiomycota</taxon>
        <taxon>Agaricomycotina</taxon>
        <taxon>Agaricomycetes</taxon>
        <taxon>Agaricomycetidae</taxon>
        <taxon>Agaricales</taxon>
        <taxon>Agaricineae</taxon>
        <taxon>Bolbitiaceae</taxon>
        <taxon>Cyclocybe</taxon>
    </lineage>
</organism>
<accession>A0A8S0W7E8</accession>
<gene>
    <name evidence="5" type="ORF">AAE3_LOCUS8044</name>
</gene>
<evidence type="ECO:0000256" key="2">
    <source>
        <dbReference type="ARBA" id="ARBA00022837"/>
    </source>
</evidence>
<evidence type="ECO:0000313" key="6">
    <source>
        <dbReference type="Proteomes" id="UP000467700"/>
    </source>
</evidence>
<dbReference type="InterPro" id="IPR011992">
    <property type="entry name" value="EF-hand-dom_pair"/>
</dbReference>
<dbReference type="PANTHER" id="PTHR19237:SF20">
    <property type="entry name" value="NUCLEOBINDIN 1"/>
    <property type="match status" value="1"/>
</dbReference>
<feature type="domain" description="EF-hand" evidence="4">
    <location>
        <begin position="156"/>
        <end position="191"/>
    </location>
</feature>
<dbReference type="SUPFAM" id="SSF47473">
    <property type="entry name" value="EF-hand"/>
    <property type="match status" value="1"/>
</dbReference>
<dbReference type="PANTHER" id="PTHR19237">
    <property type="entry name" value="NUCLEOBINDIN"/>
    <property type="match status" value="1"/>
</dbReference>
<dbReference type="Gene3D" id="1.10.238.10">
    <property type="entry name" value="EF-hand"/>
    <property type="match status" value="1"/>
</dbReference>
<comment type="caution">
    <text evidence="5">The sequence shown here is derived from an EMBL/GenBank/DDBJ whole genome shotgun (WGS) entry which is preliminary data.</text>
</comment>
<dbReference type="InterPro" id="IPR002048">
    <property type="entry name" value="EF_hand_dom"/>
</dbReference>
<dbReference type="OrthoDB" id="289247at2759"/>
<protein>
    <recommendedName>
        <fullName evidence="4">EF-hand domain-containing protein</fullName>
    </recommendedName>
</protein>
<dbReference type="GO" id="GO:0005509">
    <property type="term" value="F:calcium ion binding"/>
    <property type="evidence" value="ECO:0007669"/>
    <property type="project" value="InterPro"/>
</dbReference>
<evidence type="ECO:0000256" key="1">
    <source>
        <dbReference type="ARBA" id="ARBA00022729"/>
    </source>
</evidence>
<feature type="compositionally biased region" description="Polar residues" evidence="3">
    <location>
        <begin position="278"/>
        <end position="287"/>
    </location>
</feature>
<dbReference type="Pfam" id="PF13202">
    <property type="entry name" value="EF-hand_5"/>
    <property type="match status" value="1"/>
</dbReference>
<dbReference type="EMBL" id="CACVBS010000051">
    <property type="protein sequence ID" value="CAA7265848.1"/>
    <property type="molecule type" value="Genomic_DNA"/>
</dbReference>
<feature type="compositionally biased region" description="Basic and acidic residues" evidence="3">
    <location>
        <begin position="293"/>
        <end position="315"/>
    </location>
</feature>
<evidence type="ECO:0000313" key="5">
    <source>
        <dbReference type="EMBL" id="CAA7265848.1"/>
    </source>
</evidence>
<dbReference type="Proteomes" id="UP000467700">
    <property type="component" value="Unassembled WGS sequence"/>
</dbReference>
<evidence type="ECO:0000259" key="4">
    <source>
        <dbReference type="PROSITE" id="PS50222"/>
    </source>
</evidence>
<dbReference type="GO" id="GO:0070062">
    <property type="term" value="C:extracellular exosome"/>
    <property type="evidence" value="ECO:0007669"/>
    <property type="project" value="TreeGrafter"/>
</dbReference>
<sequence>MNHISCYLIRLGSGIDITIFSHFKVGGSSFRVKRLDSEFVRIFSNAKGVKAANLKLESAMFSKLVCLTLLGLLQGSLGHGDHEHAGPAQGETIQQYAQRHMTSEHHIDSFDTRSFFQLHDLNRNGIWDKDEIEAIYGVHHVYSQKKSKDELEHQKKADHIVKSVLERLDLNGDGVVSPEELEKVGLGGLPNFDGLGAEGHHYDVESEFFLHHEEQFHSTPETQTDESYTHPEDLEHFAQHESIERQETEREAKFQGITVEDVLKAQDEAAAASSSSATVDATPTSRPVTRITPPEKQEPEVKYRNAKTEGARKGEWGSGEAGYKPPTDASDKLRKNLPYKSSRMQYKFRRNWGDF</sequence>
<feature type="region of interest" description="Disordered" evidence="3">
    <location>
        <begin position="268"/>
        <end position="336"/>
    </location>
</feature>
<reference evidence="5 6" key="1">
    <citation type="submission" date="2020-01" db="EMBL/GenBank/DDBJ databases">
        <authorList>
            <person name="Gupta K D."/>
        </authorList>
    </citation>
    <scope>NUCLEOTIDE SEQUENCE [LARGE SCALE GENOMIC DNA]</scope>
</reference>
<keyword evidence="2" id="KW-0106">Calcium</keyword>
<keyword evidence="6" id="KW-1185">Reference proteome</keyword>